<keyword evidence="1" id="KW-0732">Signal</keyword>
<gene>
    <name evidence="2" type="ORF">HC248_02404</name>
</gene>
<dbReference type="RefSeq" id="WP_168922653.1">
    <property type="nucleotide sequence ID" value="NZ_CP051461.1"/>
</dbReference>
<evidence type="ECO:0000256" key="1">
    <source>
        <dbReference type="SAM" id="SignalP"/>
    </source>
</evidence>
<accession>A0A6H2HB36</accession>
<proteinExistence type="predicted"/>
<evidence type="ECO:0000313" key="3">
    <source>
        <dbReference type="Proteomes" id="UP000502041"/>
    </source>
</evidence>
<reference evidence="2 3" key="1">
    <citation type="submission" date="2020-04" db="EMBL/GenBank/DDBJ databases">
        <title>Complete genome of a Psychrophilic, Marine, Gas Vacuolate Bacterium Polaromonas vacuolata KCTC 22033T.</title>
        <authorList>
            <person name="Hwang K."/>
            <person name="Kim K.M."/>
        </authorList>
    </citation>
    <scope>NUCLEOTIDE SEQUENCE [LARGE SCALE GENOMIC DNA]</scope>
    <source>
        <strain evidence="2 3">KCTC 22033</strain>
    </source>
</reference>
<dbReference type="Proteomes" id="UP000502041">
    <property type="component" value="Chromosome"/>
</dbReference>
<evidence type="ECO:0008006" key="4">
    <source>
        <dbReference type="Google" id="ProtNLM"/>
    </source>
</evidence>
<feature type="signal peptide" evidence="1">
    <location>
        <begin position="1"/>
        <end position="24"/>
    </location>
</feature>
<organism evidence="2 3">
    <name type="scientific">Polaromonas vacuolata</name>
    <dbReference type="NCBI Taxonomy" id="37448"/>
    <lineage>
        <taxon>Bacteria</taxon>
        <taxon>Pseudomonadati</taxon>
        <taxon>Pseudomonadota</taxon>
        <taxon>Betaproteobacteria</taxon>
        <taxon>Burkholderiales</taxon>
        <taxon>Comamonadaceae</taxon>
        <taxon>Polaromonas</taxon>
    </lineage>
</organism>
<sequence>MKKVINSTLGLLTATIFLNTPLQAATVGNSFNVLVNLTSTCIIDSTTNTLNFGTYTAFGSASTSTPTAAISFKCTQGFVPSSVVLDTTAPLAIAAAAGLTTTGTGVIAGLRYTLTMAGVVSTTGSAATTTAGSGADIKSYTISGNMVSGQAGLSSTATVAATQTRTLTLTF</sequence>
<protein>
    <recommendedName>
        <fullName evidence="4">Spore coat protein U domain-containing protein</fullName>
    </recommendedName>
</protein>
<keyword evidence="3" id="KW-1185">Reference proteome</keyword>
<feature type="chain" id="PRO_5026275466" description="Spore coat protein U domain-containing protein" evidence="1">
    <location>
        <begin position="25"/>
        <end position="171"/>
    </location>
</feature>
<dbReference type="AlphaFoldDB" id="A0A6H2HB36"/>
<evidence type="ECO:0000313" key="2">
    <source>
        <dbReference type="EMBL" id="QJC57088.1"/>
    </source>
</evidence>
<dbReference type="EMBL" id="CP051461">
    <property type="protein sequence ID" value="QJC57088.1"/>
    <property type="molecule type" value="Genomic_DNA"/>
</dbReference>
<dbReference type="KEGG" id="pvac:HC248_02404"/>
<name>A0A6H2HB36_9BURK</name>